<feature type="transmembrane region" description="Helical" evidence="1">
    <location>
        <begin position="18"/>
        <end position="36"/>
    </location>
</feature>
<name>A0ABU1AQW6_9BACT</name>
<organism evidence="2 3">
    <name type="scientific">Thalassobacterium maritimum</name>
    <dbReference type="NCBI Taxonomy" id="3041265"/>
    <lineage>
        <taxon>Bacteria</taxon>
        <taxon>Pseudomonadati</taxon>
        <taxon>Verrucomicrobiota</taxon>
        <taxon>Opitutia</taxon>
        <taxon>Puniceicoccales</taxon>
        <taxon>Coraliomargaritaceae</taxon>
        <taxon>Thalassobacterium</taxon>
    </lineage>
</organism>
<evidence type="ECO:0000313" key="2">
    <source>
        <dbReference type="EMBL" id="MDQ8206547.1"/>
    </source>
</evidence>
<evidence type="ECO:0000256" key="1">
    <source>
        <dbReference type="SAM" id="Phobius"/>
    </source>
</evidence>
<dbReference type="RefSeq" id="WP_308948644.1">
    <property type="nucleotide sequence ID" value="NZ_JARXHW010000005.1"/>
</dbReference>
<protein>
    <submittedName>
        <fullName evidence="2">Alkaline shock response membrane anchor protein AmaP</fullName>
    </submittedName>
</protein>
<gene>
    <name evidence="2" type="primary">amaP</name>
    <name evidence="2" type="ORF">QEH52_03445</name>
</gene>
<keyword evidence="3" id="KW-1185">Reference proteome</keyword>
<keyword evidence="1" id="KW-0812">Transmembrane</keyword>
<dbReference type="Proteomes" id="UP001225316">
    <property type="component" value="Unassembled WGS sequence"/>
</dbReference>
<dbReference type="EMBL" id="JARXHW010000005">
    <property type="protein sequence ID" value="MDQ8206547.1"/>
    <property type="molecule type" value="Genomic_DNA"/>
</dbReference>
<accession>A0ABU1AQW6</accession>
<evidence type="ECO:0000313" key="3">
    <source>
        <dbReference type="Proteomes" id="UP001225316"/>
    </source>
</evidence>
<dbReference type="NCBIfam" id="NF033218">
    <property type="entry name" value="anchor_AmaP"/>
    <property type="match status" value="1"/>
</dbReference>
<reference evidence="2 3" key="1">
    <citation type="submission" date="2023-04" db="EMBL/GenBank/DDBJ databases">
        <title>A novel bacteria isolated from coastal sediment.</title>
        <authorList>
            <person name="Liu X.-J."/>
            <person name="Du Z.-J."/>
        </authorList>
    </citation>
    <scope>NUCLEOTIDE SEQUENCE [LARGE SCALE GENOMIC DNA]</scope>
    <source>
        <strain evidence="2 3">SDUM461003</strain>
    </source>
</reference>
<sequence length="180" mass="19826">MNFSDVYEAIQQLPQPESLYICGTVLALLFLLLLLVRRQPKNVVAYTTESGRVMVSRQAIVELVQTSCEQIQDVSKPQVKITIKGRTTHFEIRIKLLSGGRLRQIEQTLQSHLREALTENLGIENLGHINIVATGFKSGRIESKLPNKAPVAMPTPAIESSTADDAATALNLESKDSSKS</sequence>
<keyword evidence="1" id="KW-1133">Transmembrane helix</keyword>
<comment type="caution">
    <text evidence="2">The sequence shown here is derived from an EMBL/GenBank/DDBJ whole genome shotgun (WGS) entry which is preliminary data.</text>
</comment>
<keyword evidence="1" id="KW-0472">Membrane</keyword>
<proteinExistence type="predicted"/>